<keyword evidence="1" id="KW-1015">Disulfide bond</keyword>
<dbReference type="SMART" id="SM00741">
    <property type="entry name" value="SapB"/>
    <property type="match status" value="1"/>
</dbReference>
<evidence type="ECO:0000256" key="1">
    <source>
        <dbReference type="ARBA" id="ARBA00023157"/>
    </source>
</evidence>
<accession>A0A2K9UW65</accession>
<dbReference type="GO" id="GO:0042742">
    <property type="term" value="P:defense response to bacterium"/>
    <property type="evidence" value="ECO:0007669"/>
    <property type="project" value="InterPro"/>
</dbReference>
<proteinExistence type="evidence at transcript level"/>
<dbReference type="PROSITE" id="PS50015">
    <property type="entry name" value="SAP_B"/>
    <property type="match status" value="1"/>
</dbReference>
<evidence type="ECO:0000256" key="2">
    <source>
        <dbReference type="SAM" id="SignalP"/>
    </source>
</evidence>
<dbReference type="Pfam" id="PF05184">
    <property type="entry name" value="SapB_1"/>
    <property type="match status" value="1"/>
</dbReference>
<name>A0A2K9UW65_SERLL</name>
<dbReference type="AlphaFoldDB" id="A0A2K9UW65"/>
<gene>
    <name evidence="4" type="primary">NKL</name>
</gene>
<feature type="signal peptide" evidence="2">
    <location>
        <begin position="1"/>
        <end position="22"/>
    </location>
</feature>
<sequence length="147" mass="16466">METSSVLLVCILVTCSVWTVCGRSFVVNIDDQEQVEVEISTEAGKIPGVCWACKWALKKIKKIIGKNTTTEEVKSKLNTVCNEIGLLKDLCRKFVKKHLGELIEELTTSDDVRTICVKTKACKPKELSPLIFYPGDEDSQAEMYDFS</sequence>
<feature type="domain" description="Saposin B-type" evidence="3">
    <location>
        <begin position="46"/>
        <end position="126"/>
    </location>
</feature>
<dbReference type="InterPro" id="IPR007856">
    <property type="entry name" value="SapB_1"/>
</dbReference>
<dbReference type="SUPFAM" id="SSF47862">
    <property type="entry name" value="Saposin"/>
    <property type="match status" value="1"/>
</dbReference>
<evidence type="ECO:0000313" key="4">
    <source>
        <dbReference type="EMBL" id="AUV47221.1"/>
    </source>
</evidence>
<dbReference type="PANTHER" id="PTHR15541">
    <property type="entry name" value="GRANULYSIN RELATED"/>
    <property type="match status" value="1"/>
</dbReference>
<dbReference type="PANTHER" id="PTHR15541:SF2">
    <property type="entry name" value="GRANULYSIN"/>
    <property type="match status" value="1"/>
</dbReference>
<feature type="chain" id="PRO_5014837050" evidence="2">
    <location>
        <begin position="23"/>
        <end position="147"/>
    </location>
</feature>
<dbReference type="InterPro" id="IPR038847">
    <property type="entry name" value="Granulysin-like"/>
</dbReference>
<dbReference type="Gene3D" id="1.10.225.10">
    <property type="entry name" value="Saposin-like"/>
    <property type="match status" value="1"/>
</dbReference>
<dbReference type="InterPro" id="IPR008139">
    <property type="entry name" value="SaposinB_dom"/>
</dbReference>
<dbReference type="EMBL" id="MG242035">
    <property type="protein sequence ID" value="AUV47221.1"/>
    <property type="molecule type" value="mRNA"/>
</dbReference>
<protein>
    <submittedName>
        <fullName evidence="4">NK-lysin</fullName>
    </submittedName>
</protein>
<evidence type="ECO:0000259" key="3">
    <source>
        <dbReference type="PROSITE" id="PS50015"/>
    </source>
</evidence>
<dbReference type="InterPro" id="IPR011001">
    <property type="entry name" value="Saposin-like"/>
</dbReference>
<reference evidence="4" key="1">
    <citation type="submission" date="2017-10" db="EMBL/GenBank/DDBJ databases">
        <title>CpG-ODN 2006 up-regulates functional TLR9 gene expression and humoral immunity in yellowtail Seriola lalandi.</title>
        <authorList>
            <person name="Angulo C."/>
            <person name="Alamillo E."/>
            <person name="Hirono I."/>
            <person name="Perez-Urbiola J.C."/>
            <person name="Elordi-Sanchez J."/>
            <person name="Reyes-Becerril M."/>
        </authorList>
    </citation>
    <scope>NUCLEOTIDE SEQUENCE</scope>
</reference>
<dbReference type="GO" id="GO:0006629">
    <property type="term" value="P:lipid metabolic process"/>
    <property type="evidence" value="ECO:0007669"/>
    <property type="project" value="InterPro"/>
</dbReference>
<organism evidence="4">
    <name type="scientific">Seriola lalandi</name>
    <name type="common">Yellowtail amberjack</name>
    <dbReference type="NCBI Taxonomy" id="302047"/>
    <lineage>
        <taxon>Eukaryota</taxon>
        <taxon>Metazoa</taxon>
        <taxon>Chordata</taxon>
        <taxon>Craniata</taxon>
        <taxon>Vertebrata</taxon>
        <taxon>Euteleostomi</taxon>
        <taxon>Actinopterygii</taxon>
        <taxon>Neopterygii</taxon>
        <taxon>Teleostei</taxon>
        <taxon>Neoteleostei</taxon>
        <taxon>Acanthomorphata</taxon>
        <taxon>Carangaria</taxon>
        <taxon>Carangiformes</taxon>
        <taxon>Carangidae</taxon>
        <taxon>Seriola</taxon>
    </lineage>
</organism>
<keyword evidence="2" id="KW-0732">Signal</keyword>